<reference evidence="10 11" key="1">
    <citation type="submission" date="2006-02" db="EMBL/GenBank/DDBJ databases">
        <authorList>
            <person name="Moran M.A."/>
            <person name="Kjelleberg S."/>
            <person name="Egan S."/>
            <person name="Saunders N."/>
            <person name="Thomas T."/>
            <person name="Ferriera S."/>
            <person name="Johnson J."/>
            <person name="Kravitz S."/>
            <person name="Halpern A."/>
            <person name="Remington K."/>
            <person name="Beeson K."/>
            <person name="Tran B."/>
            <person name="Rogers Y.-H."/>
            <person name="Friedman R."/>
            <person name="Venter J.C."/>
        </authorList>
    </citation>
    <scope>NUCLEOTIDE SEQUENCE [LARGE SCALE GENOMIC DNA]</scope>
    <source>
        <strain evidence="10 11">D2</strain>
    </source>
</reference>
<evidence type="ECO:0000256" key="3">
    <source>
        <dbReference type="ARBA" id="ARBA00022679"/>
    </source>
</evidence>
<gene>
    <name evidence="10" type="ORF">PTD2_06035</name>
</gene>
<keyword evidence="8" id="KW-0812">Transmembrane</keyword>
<evidence type="ECO:0000256" key="8">
    <source>
        <dbReference type="SAM" id="Phobius"/>
    </source>
</evidence>
<keyword evidence="3" id="KW-0808">Transferase</keyword>
<dbReference type="GO" id="GO:0005524">
    <property type="term" value="F:ATP binding"/>
    <property type="evidence" value="ECO:0007669"/>
    <property type="project" value="UniProtKB-KW"/>
</dbReference>
<keyword evidence="7" id="KW-0902">Two-component regulatory system</keyword>
<dbReference type="SMART" id="SM00387">
    <property type="entry name" value="HATPase_c"/>
    <property type="match status" value="1"/>
</dbReference>
<dbReference type="InterPro" id="IPR005467">
    <property type="entry name" value="His_kinase_dom"/>
</dbReference>
<keyword evidence="6" id="KW-0067">ATP-binding</keyword>
<dbReference type="PANTHER" id="PTHR43065">
    <property type="entry name" value="SENSOR HISTIDINE KINASE"/>
    <property type="match status" value="1"/>
</dbReference>
<comment type="caution">
    <text evidence="10">The sequence shown here is derived from an EMBL/GenBank/DDBJ whole genome shotgun (WGS) entry which is preliminary data.</text>
</comment>
<dbReference type="InterPro" id="IPR036097">
    <property type="entry name" value="HisK_dim/P_sf"/>
</dbReference>
<dbReference type="OrthoDB" id="1931120at2"/>
<keyword evidence="4" id="KW-0547">Nucleotide-binding</keyword>
<dbReference type="InterPro" id="IPR036890">
    <property type="entry name" value="HATPase_C_sf"/>
</dbReference>
<dbReference type="STRING" id="87626.PTD2_06035"/>
<dbReference type="PANTHER" id="PTHR43065:SF46">
    <property type="entry name" value="C4-DICARBOXYLATE TRANSPORT SENSOR PROTEIN DCTB"/>
    <property type="match status" value="1"/>
</dbReference>
<feature type="domain" description="Histidine kinase" evidence="9">
    <location>
        <begin position="227"/>
        <end position="427"/>
    </location>
</feature>
<dbReference type="PROSITE" id="PS50109">
    <property type="entry name" value="HIS_KIN"/>
    <property type="match status" value="1"/>
</dbReference>
<proteinExistence type="predicted"/>
<protein>
    <recommendedName>
        <fullName evidence="2">histidine kinase</fullName>
        <ecNumber evidence="2">2.7.13.3</ecNumber>
    </recommendedName>
</protein>
<dbReference type="Gene3D" id="1.10.287.130">
    <property type="match status" value="1"/>
</dbReference>
<dbReference type="AlphaFoldDB" id="A4CE15"/>
<feature type="transmembrane region" description="Helical" evidence="8">
    <location>
        <begin position="12"/>
        <end position="31"/>
    </location>
</feature>
<organism evidence="10 11">
    <name type="scientific">Pseudoalteromonas tunicata D2</name>
    <dbReference type="NCBI Taxonomy" id="87626"/>
    <lineage>
        <taxon>Bacteria</taxon>
        <taxon>Pseudomonadati</taxon>
        <taxon>Pseudomonadota</taxon>
        <taxon>Gammaproteobacteria</taxon>
        <taxon>Alteromonadales</taxon>
        <taxon>Pseudoalteromonadaceae</taxon>
        <taxon>Pseudoalteromonas</taxon>
    </lineage>
</organism>
<dbReference type="EMBL" id="AAOH01000007">
    <property type="protein sequence ID" value="EAR27207.1"/>
    <property type="molecule type" value="Genomic_DNA"/>
</dbReference>
<dbReference type="Proteomes" id="UP000006201">
    <property type="component" value="Unassembled WGS sequence"/>
</dbReference>
<keyword evidence="8" id="KW-1133">Transmembrane helix</keyword>
<evidence type="ECO:0000256" key="2">
    <source>
        <dbReference type="ARBA" id="ARBA00012438"/>
    </source>
</evidence>
<dbReference type="PRINTS" id="PR00344">
    <property type="entry name" value="BCTRLSENSOR"/>
</dbReference>
<dbReference type="GO" id="GO:0000155">
    <property type="term" value="F:phosphorelay sensor kinase activity"/>
    <property type="evidence" value="ECO:0007669"/>
    <property type="project" value="InterPro"/>
</dbReference>
<dbReference type="InterPro" id="IPR003594">
    <property type="entry name" value="HATPase_dom"/>
</dbReference>
<evidence type="ECO:0000256" key="5">
    <source>
        <dbReference type="ARBA" id="ARBA00022777"/>
    </source>
</evidence>
<keyword evidence="8" id="KW-0472">Membrane</keyword>
<evidence type="ECO:0000313" key="10">
    <source>
        <dbReference type="EMBL" id="EAR27207.1"/>
    </source>
</evidence>
<keyword evidence="11" id="KW-1185">Reference proteome</keyword>
<evidence type="ECO:0000259" key="9">
    <source>
        <dbReference type="PROSITE" id="PS50109"/>
    </source>
</evidence>
<dbReference type="EC" id="2.7.13.3" evidence="2"/>
<comment type="catalytic activity">
    <reaction evidence="1">
        <text>ATP + protein L-histidine = ADP + protein N-phospho-L-histidine.</text>
        <dbReference type="EC" id="2.7.13.3"/>
    </reaction>
</comment>
<dbReference type="RefSeq" id="WP_009839070.1">
    <property type="nucleotide sequence ID" value="NZ_AAOH01000007.1"/>
</dbReference>
<dbReference type="SUPFAM" id="SSF55874">
    <property type="entry name" value="ATPase domain of HSP90 chaperone/DNA topoisomerase II/histidine kinase"/>
    <property type="match status" value="1"/>
</dbReference>
<name>A4CE15_9GAMM</name>
<accession>A4CE15</accession>
<dbReference type="eggNOG" id="COG5000">
    <property type="taxonomic scope" value="Bacteria"/>
</dbReference>
<dbReference type="Gene3D" id="3.30.565.10">
    <property type="entry name" value="Histidine kinase-like ATPase, C-terminal domain"/>
    <property type="match status" value="1"/>
</dbReference>
<evidence type="ECO:0000256" key="7">
    <source>
        <dbReference type="ARBA" id="ARBA00023012"/>
    </source>
</evidence>
<evidence type="ECO:0000256" key="6">
    <source>
        <dbReference type="ARBA" id="ARBA00022840"/>
    </source>
</evidence>
<evidence type="ECO:0000256" key="4">
    <source>
        <dbReference type="ARBA" id="ARBA00022741"/>
    </source>
</evidence>
<evidence type="ECO:0000256" key="1">
    <source>
        <dbReference type="ARBA" id="ARBA00000085"/>
    </source>
</evidence>
<keyword evidence="5 10" id="KW-0418">Kinase</keyword>
<dbReference type="InterPro" id="IPR004358">
    <property type="entry name" value="Sig_transdc_His_kin-like_C"/>
</dbReference>
<dbReference type="Pfam" id="PF02518">
    <property type="entry name" value="HATPase_c"/>
    <property type="match status" value="1"/>
</dbReference>
<evidence type="ECO:0000313" key="11">
    <source>
        <dbReference type="Proteomes" id="UP000006201"/>
    </source>
</evidence>
<dbReference type="SUPFAM" id="SSF47384">
    <property type="entry name" value="Homodimeric domain of signal transducing histidine kinase"/>
    <property type="match status" value="1"/>
</dbReference>
<dbReference type="HOGENOM" id="CLU_000445_114_4_6"/>
<sequence length="427" mass="48342">MRTDSSLEKRLKQLFGVIFFIVSIMAMLLAYMWQFDWFTSVTLLLPILVLTAWALSKSYVLMCDVLERFGLQLDALASEESNSWHLAQYSSGRVADLKNDFTKLSNKIANKKREYSQTEGFVFEFVAMLDLPIVILDPHGHVYSGNDALLILLQLKRVEGLHAQEIGLERAGLDWQQSEHADFKERFQISSHQFWRSGHCYELLAFFSIENQLRANEQQVWQRLIRVINHEVRNSLTPIYSMSQSLLHMKKQGQLGQKGDLASDMLQVIEKRAQHLLDFVASYSAFSQVAAAQKQIVSSEQINQRLQAIFPELELPNQDSFTFSVDLGQLEQALINLIKNAFEAAGATPPTLIWQQQGADIVIEIIDQGVGINNPDNLFVPFYTTKQQGAGIGLVISRELIRNQGGHLYLKPNTTGVGTRVVIILPC</sequence>